<feature type="domain" description="Alcohol dehydrogenase-like N-terminal" evidence="8">
    <location>
        <begin position="52"/>
        <end position="172"/>
    </location>
</feature>
<keyword evidence="2 5" id="KW-0479">Metal-binding</keyword>
<dbReference type="FunFam" id="3.40.50.720:FF:000473">
    <property type="entry name" value="NADP-dependent alcohol dehydrogenase"/>
    <property type="match status" value="1"/>
</dbReference>
<dbReference type="Gene3D" id="3.40.50.720">
    <property type="entry name" value="NAD(P)-binding Rossmann-like Domain"/>
    <property type="match status" value="1"/>
</dbReference>
<evidence type="ECO:0000259" key="8">
    <source>
        <dbReference type="Pfam" id="PF08240"/>
    </source>
</evidence>
<evidence type="ECO:0000259" key="7">
    <source>
        <dbReference type="Pfam" id="PF00107"/>
    </source>
</evidence>
<gene>
    <name evidence="9" type="ORF">P0Y53_12820</name>
</gene>
<comment type="cofactor">
    <cofactor evidence="1 5">
        <name>Zn(2+)</name>
        <dbReference type="ChEBI" id="CHEBI:29105"/>
    </cofactor>
</comment>
<comment type="similarity">
    <text evidence="5">Belongs to the zinc-containing alcohol dehydrogenase family.</text>
</comment>
<reference evidence="9" key="1">
    <citation type="submission" date="2023-03" db="EMBL/GenBank/DDBJ databases">
        <title>Andean soil-derived lignocellulolytic bacterial consortium as a source of novel taxa and putative plastic-active enzymes.</title>
        <authorList>
            <person name="Diaz-Garcia L."/>
            <person name="Chuvochina M."/>
            <person name="Feuerriegel G."/>
            <person name="Bunk B."/>
            <person name="Sproer C."/>
            <person name="Streit W.R."/>
            <person name="Rodriguez L.M."/>
            <person name="Overmann J."/>
            <person name="Jimenez D.J."/>
        </authorList>
    </citation>
    <scope>NUCLEOTIDE SEQUENCE</scope>
    <source>
        <strain evidence="9">MAG 7</strain>
    </source>
</reference>
<dbReference type="Pfam" id="PF08240">
    <property type="entry name" value="ADH_N"/>
    <property type="match status" value="1"/>
</dbReference>
<dbReference type="SUPFAM" id="SSF50129">
    <property type="entry name" value="GroES-like"/>
    <property type="match status" value="1"/>
</dbReference>
<dbReference type="InterPro" id="IPR013149">
    <property type="entry name" value="ADH-like_C"/>
</dbReference>
<protein>
    <submittedName>
        <fullName evidence="9">NAD(P)-dependent alcohol dehydrogenase</fullName>
    </submittedName>
</protein>
<dbReference type="PROSITE" id="PS00059">
    <property type="entry name" value="ADH_ZINC"/>
    <property type="match status" value="1"/>
</dbReference>
<feature type="domain" description="Alcohol dehydrogenase-like C-terminal" evidence="7">
    <location>
        <begin position="212"/>
        <end position="335"/>
    </location>
</feature>
<dbReference type="InterPro" id="IPR002328">
    <property type="entry name" value="ADH_Zn_CS"/>
</dbReference>
<dbReference type="AlphaFoldDB" id="A0AAJ5WUB5"/>
<dbReference type="Pfam" id="PF00107">
    <property type="entry name" value="ADH_zinc_N"/>
    <property type="match status" value="1"/>
</dbReference>
<evidence type="ECO:0000256" key="3">
    <source>
        <dbReference type="ARBA" id="ARBA00022833"/>
    </source>
</evidence>
<dbReference type="EMBL" id="CP119311">
    <property type="protein sequence ID" value="WEK38381.1"/>
    <property type="molecule type" value="Genomic_DNA"/>
</dbReference>
<proteinExistence type="inferred from homology"/>
<dbReference type="PANTHER" id="PTHR42683">
    <property type="entry name" value="ALDEHYDE REDUCTASE"/>
    <property type="match status" value="1"/>
</dbReference>
<sequence>MMKRTILLAVAIFLVCCTQTFAQQGGIPAKGFARFSADGNFQEYSFTRHAVGDNDILIDIMYASICHSDIHTIKGEWFPVQYPLVVGHEIAGRVSAVGKKVTKFKVGDYAGVGCMVNSCGECEFCKKGEEQYCTRGTVGTYAAQDYFHQNEYTQGGYSNKIVLVEDFAIRIPRQADLKRVAPLLCAGITTYSPIRAQHVHAGDTIAVAGFGGLGHMALKYGVQLGAKVTVFDITEEKRQDAVRMGAAAYVNVKDSSQLKDLSNKFRVIISTIPTKYDLTMYQRMLKLDGDLVILGFPAVQNLPSISSGDILFGGRRKISGSLIGGIRETQEMLDFSVANNIYPEVEIIQANAKAIDNAYDNILSGKVKFRYVIDMQTMR</sequence>
<evidence type="ECO:0000256" key="1">
    <source>
        <dbReference type="ARBA" id="ARBA00001947"/>
    </source>
</evidence>
<dbReference type="InterPro" id="IPR036291">
    <property type="entry name" value="NAD(P)-bd_dom_sf"/>
</dbReference>
<evidence type="ECO:0000313" key="9">
    <source>
        <dbReference type="EMBL" id="WEK38381.1"/>
    </source>
</evidence>
<evidence type="ECO:0000256" key="5">
    <source>
        <dbReference type="RuleBase" id="RU361277"/>
    </source>
</evidence>
<dbReference type="Gene3D" id="3.90.180.10">
    <property type="entry name" value="Medium-chain alcohol dehydrogenases, catalytic domain"/>
    <property type="match status" value="1"/>
</dbReference>
<evidence type="ECO:0000256" key="6">
    <source>
        <dbReference type="SAM" id="SignalP"/>
    </source>
</evidence>
<evidence type="ECO:0000256" key="4">
    <source>
        <dbReference type="ARBA" id="ARBA00023002"/>
    </source>
</evidence>
<dbReference type="InterPro" id="IPR047109">
    <property type="entry name" value="CAD-like"/>
</dbReference>
<dbReference type="GO" id="GO:0008270">
    <property type="term" value="F:zinc ion binding"/>
    <property type="evidence" value="ECO:0007669"/>
    <property type="project" value="InterPro"/>
</dbReference>
<name>A0AAJ5WUB5_9BACT</name>
<dbReference type="SUPFAM" id="SSF51735">
    <property type="entry name" value="NAD(P)-binding Rossmann-fold domains"/>
    <property type="match status" value="1"/>
</dbReference>
<feature type="chain" id="PRO_5042524616" evidence="6">
    <location>
        <begin position="23"/>
        <end position="379"/>
    </location>
</feature>
<dbReference type="GO" id="GO:0016616">
    <property type="term" value="F:oxidoreductase activity, acting on the CH-OH group of donors, NAD or NADP as acceptor"/>
    <property type="evidence" value="ECO:0007669"/>
    <property type="project" value="InterPro"/>
</dbReference>
<evidence type="ECO:0000256" key="2">
    <source>
        <dbReference type="ARBA" id="ARBA00022723"/>
    </source>
</evidence>
<accession>A0AAJ5WUB5</accession>
<keyword evidence="6" id="KW-0732">Signal</keyword>
<evidence type="ECO:0000313" key="10">
    <source>
        <dbReference type="Proteomes" id="UP001220610"/>
    </source>
</evidence>
<dbReference type="Proteomes" id="UP001220610">
    <property type="component" value="Chromosome"/>
</dbReference>
<keyword evidence="3 5" id="KW-0862">Zinc</keyword>
<feature type="signal peptide" evidence="6">
    <location>
        <begin position="1"/>
        <end position="22"/>
    </location>
</feature>
<dbReference type="InterPro" id="IPR013154">
    <property type="entry name" value="ADH-like_N"/>
</dbReference>
<organism evidence="9 10">
    <name type="scientific">Candidatus Pseudobacter hemicellulosilyticus</name>
    <dbReference type="NCBI Taxonomy" id="3121375"/>
    <lineage>
        <taxon>Bacteria</taxon>
        <taxon>Pseudomonadati</taxon>
        <taxon>Bacteroidota</taxon>
        <taxon>Chitinophagia</taxon>
        <taxon>Chitinophagales</taxon>
        <taxon>Chitinophagaceae</taxon>
        <taxon>Pseudobacter</taxon>
    </lineage>
</organism>
<dbReference type="InterPro" id="IPR011032">
    <property type="entry name" value="GroES-like_sf"/>
</dbReference>
<dbReference type="CDD" id="cd05283">
    <property type="entry name" value="CAD1"/>
    <property type="match status" value="1"/>
</dbReference>
<keyword evidence="4" id="KW-0560">Oxidoreductase</keyword>